<proteinExistence type="inferred from homology"/>
<dbReference type="HAMAP" id="MF_01477">
    <property type="entry name" value="Iojap_RsfS"/>
    <property type="match status" value="1"/>
</dbReference>
<evidence type="ECO:0000313" key="2">
    <source>
        <dbReference type="EMBL" id="GAJ23511.1"/>
    </source>
</evidence>
<evidence type="ECO:0008006" key="3">
    <source>
        <dbReference type="Google" id="ProtNLM"/>
    </source>
</evidence>
<dbReference type="PANTHER" id="PTHR21043">
    <property type="entry name" value="IOJAP SUPERFAMILY ORTHOLOG"/>
    <property type="match status" value="1"/>
</dbReference>
<comment type="similarity">
    <text evidence="1">Belongs to the Iojap/RsfS family.</text>
</comment>
<protein>
    <recommendedName>
        <fullName evidence="3">Ribosomal silencing factor RsfS</fullName>
    </recommendedName>
</protein>
<dbReference type="InterPro" id="IPR043519">
    <property type="entry name" value="NT_sf"/>
</dbReference>
<dbReference type="GO" id="GO:0043023">
    <property type="term" value="F:ribosomal large subunit binding"/>
    <property type="evidence" value="ECO:0007669"/>
    <property type="project" value="TreeGrafter"/>
</dbReference>
<sequence length="120" mass="14301">MEDTVRNDVLDIARILEDHRAEEVIALYIGEMSDWTDYFIISTVRSTAHLKGLLRLLNEFLRKKSITPLTRRKLLNREAGWVLVDCGRFVVHLMDREHREFYELEKLWFDNELIYSSKSS</sequence>
<dbReference type="InterPro" id="IPR004394">
    <property type="entry name" value="Iojap/RsfS/C7orf30"/>
</dbReference>
<reference evidence="2" key="1">
    <citation type="journal article" date="2014" name="Front. Microbiol.">
        <title>High frequency of phylogenetically diverse reductive dehalogenase-homologous genes in deep subseafloor sedimentary metagenomes.</title>
        <authorList>
            <person name="Kawai M."/>
            <person name="Futagami T."/>
            <person name="Toyoda A."/>
            <person name="Takaki Y."/>
            <person name="Nishi S."/>
            <person name="Hori S."/>
            <person name="Arai W."/>
            <person name="Tsubouchi T."/>
            <person name="Morono Y."/>
            <person name="Uchiyama I."/>
            <person name="Ito T."/>
            <person name="Fujiyama A."/>
            <person name="Inagaki F."/>
            <person name="Takami H."/>
        </authorList>
    </citation>
    <scope>NUCLEOTIDE SEQUENCE</scope>
    <source>
        <strain evidence="2">Expedition CK06-06</strain>
    </source>
</reference>
<dbReference type="Gene3D" id="3.30.460.10">
    <property type="entry name" value="Beta Polymerase, domain 2"/>
    <property type="match status" value="1"/>
</dbReference>
<evidence type="ECO:0000256" key="1">
    <source>
        <dbReference type="ARBA" id="ARBA00010574"/>
    </source>
</evidence>
<dbReference type="GO" id="GO:0017148">
    <property type="term" value="P:negative regulation of translation"/>
    <property type="evidence" value="ECO:0007669"/>
    <property type="project" value="TreeGrafter"/>
</dbReference>
<dbReference type="GO" id="GO:0090071">
    <property type="term" value="P:negative regulation of ribosome biogenesis"/>
    <property type="evidence" value="ECO:0007669"/>
    <property type="project" value="TreeGrafter"/>
</dbReference>
<gene>
    <name evidence="2" type="ORF">S12H4_55868</name>
</gene>
<name>X1VXA2_9ZZZZ</name>
<organism evidence="2">
    <name type="scientific">marine sediment metagenome</name>
    <dbReference type="NCBI Taxonomy" id="412755"/>
    <lineage>
        <taxon>unclassified sequences</taxon>
        <taxon>metagenomes</taxon>
        <taxon>ecological metagenomes</taxon>
    </lineage>
</organism>
<accession>X1VXA2</accession>
<dbReference type="SUPFAM" id="SSF81301">
    <property type="entry name" value="Nucleotidyltransferase"/>
    <property type="match status" value="1"/>
</dbReference>
<dbReference type="EMBL" id="BARW01035888">
    <property type="protein sequence ID" value="GAJ23511.1"/>
    <property type="molecule type" value="Genomic_DNA"/>
</dbReference>
<dbReference type="Pfam" id="PF02410">
    <property type="entry name" value="RsfS"/>
    <property type="match status" value="1"/>
</dbReference>
<comment type="caution">
    <text evidence="2">The sequence shown here is derived from an EMBL/GenBank/DDBJ whole genome shotgun (WGS) entry which is preliminary data.</text>
</comment>
<dbReference type="PANTHER" id="PTHR21043:SF0">
    <property type="entry name" value="MITOCHONDRIAL ASSEMBLY OF RIBOSOMAL LARGE SUBUNIT PROTEIN 1"/>
    <property type="match status" value="1"/>
</dbReference>
<dbReference type="NCBIfam" id="TIGR00090">
    <property type="entry name" value="rsfS_iojap_ybeB"/>
    <property type="match status" value="1"/>
</dbReference>
<dbReference type="AlphaFoldDB" id="X1VXA2"/>